<gene>
    <name evidence="1" type="ORF">M9H77_26183</name>
</gene>
<evidence type="ECO:0000313" key="1">
    <source>
        <dbReference type="EMBL" id="KAI5657390.1"/>
    </source>
</evidence>
<comment type="caution">
    <text evidence="1">The sequence shown here is derived from an EMBL/GenBank/DDBJ whole genome shotgun (WGS) entry which is preliminary data.</text>
</comment>
<organism evidence="1 2">
    <name type="scientific">Catharanthus roseus</name>
    <name type="common">Madagascar periwinkle</name>
    <name type="synonym">Vinca rosea</name>
    <dbReference type="NCBI Taxonomy" id="4058"/>
    <lineage>
        <taxon>Eukaryota</taxon>
        <taxon>Viridiplantae</taxon>
        <taxon>Streptophyta</taxon>
        <taxon>Embryophyta</taxon>
        <taxon>Tracheophyta</taxon>
        <taxon>Spermatophyta</taxon>
        <taxon>Magnoliopsida</taxon>
        <taxon>eudicotyledons</taxon>
        <taxon>Gunneridae</taxon>
        <taxon>Pentapetalae</taxon>
        <taxon>asterids</taxon>
        <taxon>lamiids</taxon>
        <taxon>Gentianales</taxon>
        <taxon>Apocynaceae</taxon>
        <taxon>Rauvolfioideae</taxon>
        <taxon>Vinceae</taxon>
        <taxon>Catharanthinae</taxon>
        <taxon>Catharanthus</taxon>
    </lineage>
</organism>
<reference evidence="2" key="1">
    <citation type="journal article" date="2023" name="Nat. Plants">
        <title>Single-cell RNA sequencing provides a high-resolution roadmap for understanding the multicellular compartmentation of specialized metabolism.</title>
        <authorList>
            <person name="Sun S."/>
            <person name="Shen X."/>
            <person name="Li Y."/>
            <person name="Li Y."/>
            <person name="Wang S."/>
            <person name="Li R."/>
            <person name="Zhang H."/>
            <person name="Shen G."/>
            <person name="Guo B."/>
            <person name="Wei J."/>
            <person name="Xu J."/>
            <person name="St-Pierre B."/>
            <person name="Chen S."/>
            <person name="Sun C."/>
        </authorList>
    </citation>
    <scope>NUCLEOTIDE SEQUENCE [LARGE SCALE GENOMIC DNA]</scope>
</reference>
<protein>
    <submittedName>
        <fullName evidence="1">Uncharacterized protein</fullName>
    </submittedName>
</protein>
<evidence type="ECO:0000313" key="2">
    <source>
        <dbReference type="Proteomes" id="UP001060085"/>
    </source>
</evidence>
<sequence length="127" mass="14412">MSQLGSMDRVRIPKPAKHHTSARLPNNCTPISLVKTGYRIPEHLPGMPWDQHRFRAPPDSPLGGRTLPQSMMRSLRRPIGPHPPQSMPIFKWSHSLESETSMPLEEALVRGTSHVQCNHLMLQNTRL</sequence>
<dbReference type="Proteomes" id="UP001060085">
    <property type="component" value="Linkage Group LG06"/>
</dbReference>
<dbReference type="EMBL" id="CM044706">
    <property type="protein sequence ID" value="KAI5657390.1"/>
    <property type="molecule type" value="Genomic_DNA"/>
</dbReference>
<keyword evidence="2" id="KW-1185">Reference proteome</keyword>
<proteinExistence type="predicted"/>
<accession>A0ACC0AAG9</accession>
<name>A0ACC0AAG9_CATRO</name>